<reference evidence="1 2" key="1">
    <citation type="submission" date="2014-02" db="EMBL/GenBank/DDBJ databases">
        <title>Vibrio fortis Dalian14 Genome Sequencing.</title>
        <authorList>
            <person name="Wang Y."/>
            <person name="Song L."/>
            <person name="Liu G."/>
            <person name="Ding J."/>
        </authorList>
    </citation>
    <scope>NUCLEOTIDE SEQUENCE [LARGE SCALE GENOMIC DNA]</scope>
    <source>
        <strain evidence="1 2">Dalian14</strain>
    </source>
</reference>
<dbReference type="OrthoDB" id="3523981at2"/>
<protein>
    <submittedName>
        <fullName evidence="1">Uncharacterized protein</fullName>
    </submittedName>
</protein>
<dbReference type="RefSeq" id="WP_032552276.1">
    <property type="nucleotide sequence ID" value="NZ_JFFR01000027.1"/>
</dbReference>
<comment type="caution">
    <text evidence="1">The sequence shown here is derived from an EMBL/GenBank/DDBJ whole genome shotgun (WGS) entry which is preliminary data.</text>
</comment>
<dbReference type="InterPro" id="IPR029278">
    <property type="entry name" value="Imm26"/>
</dbReference>
<dbReference type="AlphaFoldDB" id="A0A066UTS0"/>
<dbReference type="EMBL" id="JFFR01000027">
    <property type="protein sequence ID" value="KDN27529.1"/>
    <property type="molecule type" value="Genomic_DNA"/>
</dbReference>
<gene>
    <name evidence="1" type="ORF">VFDL14_18515</name>
</gene>
<keyword evidence="2" id="KW-1185">Reference proteome</keyword>
<accession>A0A066UTS0</accession>
<proteinExistence type="predicted"/>
<sequence length="138" mass="16115">MKIKIGDMIAIPVQQHKFVFGRVYNDATIAIYEFLSDSTSSYREAYKNNILMFSGFFDSSIKNKKWKIVGHIKFSSAEEAWAPPVYIQDVIDPNKYRIYHKGAMRNCFKSETFGIERQIMRKPEELVEAIKARMAFEN</sequence>
<evidence type="ECO:0000313" key="2">
    <source>
        <dbReference type="Proteomes" id="UP000027219"/>
    </source>
</evidence>
<name>A0A066UTS0_9VIBR</name>
<dbReference type="Pfam" id="PF15428">
    <property type="entry name" value="Imm26"/>
    <property type="match status" value="1"/>
</dbReference>
<organism evidence="1 2">
    <name type="scientific">Vibrio fortis</name>
    <dbReference type="NCBI Taxonomy" id="212667"/>
    <lineage>
        <taxon>Bacteria</taxon>
        <taxon>Pseudomonadati</taxon>
        <taxon>Pseudomonadota</taxon>
        <taxon>Gammaproteobacteria</taxon>
        <taxon>Vibrionales</taxon>
        <taxon>Vibrionaceae</taxon>
        <taxon>Vibrio</taxon>
    </lineage>
</organism>
<dbReference type="Proteomes" id="UP000027219">
    <property type="component" value="Unassembled WGS sequence"/>
</dbReference>
<evidence type="ECO:0000313" key="1">
    <source>
        <dbReference type="EMBL" id="KDN27529.1"/>
    </source>
</evidence>